<gene>
    <name evidence="1" type="ORF">ERL59_06505</name>
</gene>
<evidence type="ECO:0000313" key="1">
    <source>
        <dbReference type="EMBL" id="NBI28602.1"/>
    </source>
</evidence>
<comment type="caution">
    <text evidence="1">The sequence shown here is derived from an EMBL/GenBank/DDBJ whole genome shotgun (WGS) entry which is preliminary data.</text>
</comment>
<keyword evidence="2" id="KW-1185">Reference proteome</keyword>
<sequence length="138" mass="16083">MATQLEDIYDVFYSLVKIDLTKYPELDVNVESNIVEAYLKSALYEYEENLGQTLTIDGESIVEEIPVHHNRILGRLIYKNYRERELSESLQIANHFNKRSELEVTGIQSKIVALREMLTNIQSELNRSFTRNIMKGIN</sequence>
<dbReference type="OrthoDB" id="2679916at2"/>
<evidence type="ECO:0000313" key="2">
    <source>
        <dbReference type="Proteomes" id="UP000448943"/>
    </source>
</evidence>
<dbReference type="AlphaFoldDB" id="A0A6N9Q0F5"/>
<accession>A0A6N9Q0F5</accession>
<reference evidence="1 2" key="1">
    <citation type="submission" date="2019-01" db="EMBL/GenBank/DDBJ databases">
        <title>Chengkuizengella sp. nov., isolated from deep-sea sediment of East Pacific Ocean.</title>
        <authorList>
            <person name="Yang J."/>
            <person name="Lai Q."/>
            <person name="Shao Z."/>
        </authorList>
    </citation>
    <scope>NUCLEOTIDE SEQUENCE [LARGE SCALE GENOMIC DNA]</scope>
    <source>
        <strain evidence="1 2">YPA3-1-1</strain>
    </source>
</reference>
<dbReference type="Proteomes" id="UP000448943">
    <property type="component" value="Unassembled WGS sequence"/>
</dbReference>
<name>A0A6N9Q0F5_9BACL</name>
<dbReference type="EMBL" id="SIJB01000016">
    <property type="protein sequence ID" value="NBI28602.1"/>
    <property type="molecule type" value="Genomic_DNA"/>
</dbReference>
<dbReference type="RefSeq" id="WP_160645397.1">
    <property type="nucleotide sequence ID" value="NZ_SIJB01000016.1"/>
</dbReference>
<proteinExistence type="predicted"/>
<protein>
    <submittedName>
        <fullName evidence="1">Uncharacterized protein</fullName>
    </submittedName>
</protein>
<organism evidence="1 2">
    <name type="scientific">Chengkuizengella marina</name>
    <dbReference type="NCBI Taxonomy" id="2507566"/>
    <lineage>
        <taxon>Bacteria</taxon>
        <taxon>Bacillati</taxon>
        <taxon>Bacillota</taxon>
        <taxon>Bacilli</taxon>
        <taxon>Bacillales</taxon>
        <taxon>Paenibacillaceae</taxon>
        <taxon>Chengkuizengella</taxon>
    </lineage>
</organism>